<evidence type="ECO:0000313" key="6">
    <source>
        <dbReference type="EMBL" id="VAV91173.1"/>
    </source>
</evidence>
<sequence>MAFVLAKPPLEAAKYWLRAVLVAAQNFLPETEIAFRPEAVVTGSTKNPQTIEVIRKRPDFLRANRGKRFVTPGFVLLAHKRSESCPVPLESIRYGITVTKKVGNAIARNRMKRRFRAMLSEILPQCGMKGVDHIIIGRKQCPEPEFAAMKTELEKGLKHLARKL</sequence>
<keyword evidence="4 6" id="KW-0378">Hydrolase</keyword>
<keyword evidence="1" id="KW-0819">tRNA processing</keyword>
<name>A0A3B0S427_9ZZZZ</name>
<dbReference type="Gene3D" id="3.30.230.10">
    <property type="match status" value="1"/>
</dbReference>
<keyword evidence="5" id="KW-0694">RNA-binding</keyword>
<proteinExistence type="inferred from homology"/>
<dbReference type="HAMAP" id="MF_00227">
    <property type="entry name" value="RNase_P"/>
    <property type="match status" value="1"/>
</dbReference>
<dbReference type="InterPro" id="IPR000100">
    <property type="entry name" value="RNase_P"/>
</dbReference>
<accession>A0A3B0S427</accession>
<evidence type="ECO:0000256" key="3">
    <source>
        <dbReference type="ARBA" id="ARBA00022759"/>
    </source>
</evidence>
<protein>
    <submittedName>
        <fullName evidence="6">Ribonuclease P protein component</fullName>
        <ecNumber evidence="6">3.1.26.5</ecNumber>
    </submittedName>
</protein>
<organism evidence="6">
    <name type="scientific">hydrothermal vent metagenome</name>
    <dbReference type="NCBI Taxonomy" id="652676"/>
    <lineage>
        <taxon>unclassified sequences</taxon>
        <taxon>metagenomes</taxon>
        <taxon>ecological metagenomes</taxon>
    </lineage>
</organism>
<dbReference type="EC" id="3.1.26.5" evidence="6"/>
<evidence type="ECO:0000256" key="1">
    <source>
        <dbReference type="ARBA" id="ARBA00022694"/>
    </source>
</evidence>
<evidence type="ECO:0000256" key="4">
    <source>
        <dbReference type="ARBA" id="ARBA00022801"/>
    </source>
</evidence>
<dbReference type="Pfam" id="PF00825">
    <property type="entry name" value="Ribonuclease_P"/>
    <property type="match status" value="1"/>
</dbReference>
<dbReference type="GO" id="GO:0004526">
    <property type="term" value="F:ribonuclease P activity"/>
    <property type="evidence" value="ECO:0007669"/>
    <property type="project" value="UniProtKB-EC"/>
</dbReference>
<dbReference type="EMBL" id="UOEF01000119">
    <property type="protein sequence ID" value="VAV91173.1"/>
    <property type="molecule type" value="Genomic_DNA"/>
</dbReference>
<keyword evidence="2" id="KW-0540">Nuclease</keyword>
<dbReference type="PANTHER" id="PTHR33992:SF1">
    <property type="entry name" value="RIBONUCLEASE P PROTEIN COMPONENT"/>
    <property type="match status" value="1"/>
</dbReference>
<keyword evidence="3" id="KW-0255">Endonuclease</keyword>
<dbReference type="InterPro" id="IPR014721">
    <property type="entry name" value="Ribsml_uS5_D2-typ_fold_subgr"/>
</dbReference>
<dbReference type="SUPFAM" id="SSF54211">
    <property type="entry name" value="Ribosomal protein S5 domain 2-like"/>
    <property type="match status" value="1"/>
</dbReference>
<dbReference type="PANTHER" id="PTHR33992">
    <property type="entry name" value="RIBONUCLEASE P PROTEIN COMPONENT"/>
    <property type="match status" value="1"/>
</dbReference>
<dbReference type="GO" id="GO:0000049">
    <property type="term" value="F:tRNA binding"/>
    <property type="evidence" value="ECO:0007669"/>
    <property type="project" value="InterPro"/>
</dbReference>
<dbReference type="GO" id="GO:0042781">
    <property type="term" value="F:3'-tRNA processing endoribonuclease activity"/>
    <property type="evidence" value="ECO:0007669"/>
    <property type="project" value="TreeGrafter"/>
</dbReference>
<evidence type="ECO:0000256" key="2">
    <source>
        <dbReference type="ARBA" id="ARBA00022722"/>
    </source>
</evidence>
<dbReference type="InterPro" id="IPR020568">
    <property type="entry name" value="Ribosomal_Su5_D2-typ_SF"/>
</dbReference>
<evidence type="ECO:0000256" key="5">
    <source>
        <dbReference type="ARBA" id="ARBA00022884"/>
    </source>
</evidence>
<dbReference type="GO" id="GO:0030677">
    <property type="term" value="C:ribonuclease P complex"/>
    <property type="evidence" value="ECO:0007669"/>
    <property type="project" value="TreeGrafter"/>
</dbReference>
<dbReference type="AlphaFoldDB" id="A0A3B0S427"/>
<reference evidence="6" key="1">
    <citation type="submission" date="2018-06" db="EMBL/GenBank/DDBJ databases">
        <authorList>
            <person name="Zhirakovskaya E."/>
        </authorList>
    </citation>
    <scope>NUCLEOTIDE SEQUENCE</scope>
</reference>
<dbReference type="NCBIfam" id="TIGR00188">
    <property type="entry name" value="rnpA"/>
    <property type="match status" value="1"/>
</dbReference>
<gene>
    <name evidence="6" type="ORF">MNBD_ALPHA04-2133</name>
</gene>